<dbReference type="InterPro" id="IPR000073">
    <property type="entry name" value="AB_hydrolase_1"/>
</dbReference>
<comment type="similarity">
    <text evidence="1">Belongs to the AB hydrolase superfamily.</text>
</comment>
<evidence type="ECO:0000313" key="4">
    <source>
        <dbReference type="Proteomes" id="UP000004471"/>
    </source>
</evidence>
<dbReference type="PANTHER" id="PTHR43039">
    <property type="entry name" value="ESTERASE-RELATED"/>
    <property type="match status" value="1"/>
</dbReference>
<dbReference type="Proteomes" id="UP000004471">
    <property type="component" value="Unassembled WGS sequence"/>
</dbReference>
<dbReference type="Pfam" id="PF00561">
    <property type="entry name" value="Abhydrolase_1"/>
    <property type="match status" value="1"/>
</dbReference>
<dbReference type="AlphaFoldDB" id="F3FVD3"/>
<feature type="non-terminal residue" evidence="3">
    <location>
        <position position="96"/>
    </location>
</feature>
<feature type="domain" description="AB hydrolase-1" evidence="2">
    <location>
        <begin position="18"/>
        <end position="95"/>
    </location>
</feature>
<comment type="caution">
    <text evidence="3">The sequence shown here is derived from an EMBL/GenBank/DDBJ whole genome shotgun (WGS) entry which is preliminary data.</text>
</comment>
<dbReference type="GO" id="GO:0016787">
    <property type="term" value="F:hydrolase activity"/>
    <property type="evidence" value="ECO:0007669"/>
    <property type="project" value="UniProtKB-KW"/>
</dbReference>
<evidence type="ECO:0000313" key="3">
    <source>
        <dbReference type="EMBL" id="EGH34175.1"/>
    </source>
</evidence>
<evidence type="ECO:0000259" key="2">
    <source>
        <dbReference type="Pfam" id="PF00561"/>
    </source>
</evidence>
<name>F3FVD3_PSESX</name>
<organism evidence="3 4">
    <name type="scientific">Pseudomonas syringae pv. japonica str. M301072</name>
    <dbReference type="NCBI Taxonomy" id="629262"/>
    <lineage>
        <taxon>Bacteria</taxon>
        <taxon>Pseudomonadati</taxon>
        <taxon>Pseudomonadota</taxon>
        <taxon>Gammaproteobacteria</taxon>
        <taxon>Pseudomonadales</taxon>
        <taxon>Pseudomonadaceae</taxon>
        <taxon>Pseudomonas</taxon>
        <taxon>Pseudomonas syringae</taxon>
    </lineage>
</organism>
<accession>F3FVD3</accession>
<dbReference type="HOGENOM" id="CLU_139530_0_0_6"/>
<keyword evidence="3" id="KW-0378">Hydrolase</keyword>
<evidence type="ECO:0000256" key="1">
    <source>
        <dbReference type="ARBA" id="ARBA00008645"/>
    </source>
</evidence>
<proteinExistence type="inferred from homology"/>
<dbReference type="EMBL" id="AEAH01002276">
    <property type="protein sequence ID" value="EGH34175.1"/>
    <property type="molecule type" value="Genomic_DNA"/>
</dbReference>
<protein>
    <submittedName>
        <fullName evidence="3">Alpha/beta hydrolase fold protein</fullName>
    </submittedName>
</protein>
<gene>
    <name evidence="3" type="ORF">PSYJA_36709</name>
</gene>
<sequence length="96" mass="10581">MSVQQRNNVNISGDGPITLIFAHGFGCDQNMWRFMAPHFAARFKVVLFDLVGNGNSDVSAWYPHKYSSLKGYATDLLQVVNEFAAEGPVVHVGHSV</sequence>
<reference evidence="3 4" key="1">
    <citation type="journal article" date="2011" name="PLoS Pathog.">
        <title>Dynamic evolution of pathogenicity revealed by sequencing and comparative genomics of 19 Pseudomonas syringae isolates.</title>
        <authorList>
            <person name="Baltrus D.A."/>
            <person name="Nishimura M.T."/>
            <person name="Romanchuk A."/>
            <person name="Chang J.H."/>
            <person name="Mukhtar M.S."/>
            <person name="Cherkis K."/>
            <person name="Roach J."/>
            <person name="Grant S.R."/>
            <person name="Jones C.D."/>
            <person name="Dangl J.L."/>
        </authorList>
    </citation>
    <scope>NUCLEOTIDE SEQUENCE [LARGE SCALE GENOMIC DNA]</scope>
    <source>
        <strain evidence="4">M301072PT</strain>
    </source>
</reference>
<dbReference type="InterPro" id="IPR029058">
    <property type="entry name" value="AB_hydrolase_fold"/>
</dbReference>
<dbReference type="Gene3D" id="3.40.50.1820">
    <property type="entry name" value="alpha/beta hydrolase"/>
    <property type="match status" value="1"/>
</dbReference>
<dbReference type="SUPFAM" id="SSF53474">
    <property type="entry name" value="alpha/beta-Hydrolases"/>
    <property type="match status" value="1"/>
</dbReference>